<reference evidence="1" key="1">
    <citation type="journal article" date="2010" name="BMC Genomics">
        <title>An insight into the sialome of Glossina morsitans morsitans.</title>
        <authorList>
            <person name="Alves-Silva J."/>
            <person name="Ribeiro J.M."/>
            <person name="Van Den Abbeele J."/>
            <person name="Attardo G."/>
            <person name="Hao Z."/>
            <person name="Haines L.R."/>
            <person name="Soares M.B."/>
            <person name="Berriman M."/>
            <person name="Aksoy S."/>
            <person name="Lehane M.J."/>
        </authorList>
    </citation>
    <scope>NUCLEOTIDE SEQUENCE</scope>
    <source>
        <tissue evidence="1">Salivary gland</tissue>
    </source>
</reference>
<protein>
    <submittedName>
        <fullName evidence="1">Hypothetical secreted peptide</fullName>
    </submittedName>
</protein>
<reference evidence="1" key="2">
    <citation type="submission" date="2010-01" db="EMBL/GenBank/DDBJ databases">
        <authorList>
            <consortium name="International Glossina Genome Initiative"/>
            <person name="da Silva J."/>
            <person name="Ribeiro J.M.C."/>
            <person name="Abbeele J.V."/>
            <person name="Attardo G."/>
            <person name="Hao Z."/>
            <person name="Haines L.R."/>
            <person name="Soares M.B."/>
            <person name="Berriman M."/>
            <person name="Aksoy S."/>
            <person name="Lehane M.J."/>
        </authorList>
    </citation>
    <scope>NUCLEOTIDE SEQUENCE</scope>
    <source>
        <tissue evidence="1">Salivary gland</tissue>
    </source>
</reference>
<proteinExistence type="evidence at transcript level"/>
<dbReference type="EMBL" id="EZ424473">
    <property type="protein sequence ID" value="ADD20749.1"/>
    <property type="molecule type" value="mRNA"/>
</dbReference>
<sequence>MKHKVYITIACVCVCVRGCGCLHFKGILITILDGTYPYILKKKNCNNFWVSKYSVKAEYDFLVFSYPEISKLSPNFTEFKY</sequence>
<name>D3TSS1_GLOMM</name>
<organism evidence="1">
    <name type="scientific">Glossina morsitans morsitans</name>
    <name type="common">Savannah tsetse fly</name>
    <dbReference type="NCBI Taxonomy" id="37546"/>
    <lineage>
        <taxon>Eukaryota</taxon>
        <taxon>Metazoa</taxon>
        <taxon>Ecdysozoa</taxon>
        <taxon>Arthropoda</taxon>
        <taxon>Hexapoda</taxon>
        <taxon>Insecta</taxon>
        <taxon>Pterygota</taxon>
        <taxon>Neoptera</taxon>
        <taxon>Endopterygota</taxon>
        <taxon>Diptera</taxon>
        <taxon>Brachycera</taxon>
        <taxon>Muscomorpha</taxon>
        <taxon>Hippoboscoidea</taxon>
        <taxon>Glossinidae</taxon>
        <taxon>Glossina</taxon>
    </lineage>
</organism>
<dbReference type="AlphaFoldDB" id="D3TSS1"/>
<accession>D3TSS1</accession>
<evidence type="ECO:0000313" key="1">
    <source>
        <dbReference type="EMBL" id="ADD20749.1"/>
    </source>
</evidence>